<accession>A0A819ZZJ9</accession>
<name>A0A819ZZJ9_9BILA</name>
<evidence type="ECO:0000313" key="2">
    <source>
        <dbReference type="EMBL" id="CAF0738141.1"/>
    </source>
</evidence>
<dbReference type="Proteomes" id="UP000663860">
    <property type="component" value="Unassembled WGS sequence"/>
</dbReference>
<sequence>MDGPVNSTNQTEFTTATANEEEGVDVGVEIREQMNTIDSEEETNYAKTVDALAVSHNSVRFVLDQIK</sequence>
<reference evidence="5" key="1">
    <citation type="submission" date="2021-02" db="EMBL/GenBank/DDBJ databases">
        <authorList>
            <person name="Nowell W R."/>
        </authorList>
    </citation>
    <scope>NUCLEOTIDE SEQUENCE</scope>
</reference>
<proteinExistence type="predicted"/>
<evidence type="ECO:0000256" key="1">
    <source>
        <dbReference type="SAM" id="MobiDB-lite"/>
    </source>
</evidence>
<dbReference type="EMBL" id="CAJNOE010000017">
    <property type="protein sequence ID" value="CAF0738141.1"/>
    <property type="molecule type" value="Genomic_DNA"/>
</dbReference>
<dbReference type="Proteomes" id="UP000663845">
    <property type="component" value="Unassembled WGS sequence"/>
</dbReference>
<dbReference type="EMBL" id="CAJNOG010000012">
    <property type="protein sequence ID" value="CAF0750234.1"/>
    <property type="molecule type" value="Genomic_DNA"/>
</dbReference>
<evidence type="ECO:0000313" key="5">
    <source>
        <dbReference type="EMBL" id="CAF4178074.1"/>
    </source>
</evidence>
<evidence type="ECO:0000313" key="3">
    <source>
        <dbReference type="EMBL" id="CAF0750234.1"/>
    </source>
</evidence>
<evidence type="ECO:0000313" key="4">
    <source>
        <dbReference type="EMBL" id="CAF3536028.1"/>
    </source>
</evidence>
<evidence type="ECO:0000313" key="6">
    <source>
        <dbReference type="Proteomes" id="UP000663868"/>
    </source>
</evidence>
<feature type="compositionally biased region" description="Low complexity" evidence="1">
    <location>
        <begin position="8"/>
        <end position="18"/>
    </location>
</feature>
<comment type="caution">
    <text evidence="5">The sequence shown here is derived from an EMBL/GenBank/DDBJ whole genome shotgun (WGS) entry which is preliminary data.</text>
</comment>
<feature type="region of interest" description="Disordered" evidence="1">
    <location>
        <begin position="1"/>
        <end position="22"/>
    </location>
</feature>
<dbReference type="EMBL" id="CAJOBB010007097">
    <property type="protein sequence ID" value="CAF4178074.1"/>
    <property type="molecule type" value="Genomic_DNA"/>
</dbReference>
<dbReference type="Proteomes" id="UP000663868">
    <property type="component" value="Unassembled WGS sequence"/>
</dbReference>
<protein>
    <submittedName>
        <fullName evidence="5">Uncharacterized protein</fullName>
    </submittedName>
</protein>
<organism evidence="5 6">
    <name type="scientific">Adineta steineri</name>
    <dbReference type="NCBI Taxonomy" id="433720"/>
    <lineage>
        <taxon>Eukaryota</taxon>
        <taxon>Metazoa</taxon>
        <taxon>Spiralia</taxon>
        <taxon>Gnathifera</taxon>
        <taxon>Rotifera</taxon>
        <taxon>Eurotatoria</taxon>
        <taxon>Bdelloidea</taxon>
        <taxon>Adinetida</taxon>
        <taxon>Adinetidae</taxon>
        <taxon>Adineta</taxon>
    </lineage>
</organism>
<dbReference type="Proteomes" id="UP000663844">
    <property type="component" value="Unassembled WGS sequence"/>
</dbReference>
<dbReference type="AlphaFoldDB" id="A0A819ZZJ9"/>
<gene>
    <name evidence="2" type="ORF">IZO911_LOCUS3358</name>
    <name evidence="3" type="ORF">JYZ213_LOCUS2437</name>
    <name evidence="5" type="ORF">KXQ929_LOCUS38785</name>
    <name evidence="4" type="ORF">OXD698_LOCUS3192</name>
</gene>
<dbReference type="EMBL" id="CAJOAZ010000111">
    <property type="protein sequence ID" value="CAF3536028.1"/>
    <property type="molecule type" value="Genomic_DNA"/>
</dbReference>